<dbReference type="GO" id="GO:0042884">
    <property type="term" value="P:microcin transport"/>
    <property type="evidence" value="ECO:0007669"/>
    <property type="project" value="TreeGrafter"/>
</dbReference>
<reference evidence="4 5" key="1">
    <citation type="submission" date="2018-11" db="EMBL/GenBank/DDBJ databases">
        <title>The draft genome sequence of Amphritea balenae JAMM 1525T.</title>
        <authorList>
            <person name="Fang Z."/>
            <person name="Zhang Y."/>
            <person name="Han X."/>
        </authorList>
    </citation>
    <scope>NUCLEOTIDE SEQUENCE [LARGE SCALE GENOMIC DNA]</scope>
    <source>
        <strain evidence="4 5">JAMM 1525</strain>
    </source>
</reference>
<dbReference type="GO" id="GO:1904680">
    <property type="term" value="F:peptide transmembrane transporter activity"/>
    <property type="evidence" value="ECO:0007669"/>
    <property type="project" value="TreeGrafter"/>
</dbReference>
<comment type="caution">
    <text evidence="4">The sequence shown here is derived from an EMBL/GenBank/DDBJ whole genome shotgun (WGS) entry which is preliminary data.</text>
</comment>
<dbReference type="SUPFAM" id="SSF53850">
    <property type="entry name" value="Periplasmic binding protein-like II"/>
    <property type="match status" value="1"/>
</dbReference>
<dbReference type="FunFam" id="3.10.105.10:FF:000005">
    <property type="entry name" value="ABC transporter substrate-binding protein"/>
    <property type="match status" value="1"/>
</dbReference>
<dbReference type="InterPro" id="IPR000914">
    <property type="entry name" value="SBP_5_dom"/>
</dbReference>
<dbReference type="InterPro" id="IPR039424">
    <property type="entry name" value="SBP_5"/>
</dbReference>
<dbReference type="OrthoDB" id="9803988at2"/>
<evidence type="ECO:0000313" key="5">
    <source>
        <dbReference type="Proteomes" id="UP000267535"/>
    </source>
</evidence>
<dbReference type="RefSeq" id="WP_124925217.1">
    <property type="nucleotide sequence ID" value="NZ_BMOH01000003.1"/>
</dbReference>
<protein>
    <submittedName>
        <fullName evidence="4">ABC transporter substrate-binding protein</fullName>
    </submittedName>
</protein>
<dbReference type="GO" id="GO:0043190">
    <property type="term" value="C:ATP-binding cassette (ABC) transporter complex"/>
    <property type="evidence" value="ECO:0007669"/>
    <property type="project" value="InterPro"/>
</dbReference>
<dbReference type="Gene3D" id="3.40.190.10">
    <property type="entry name" value="Periplasmic binding protein-like II"/>
    <property type="match status" value="1"/>
</dbReference>
<dbReference type="EMBL" id="RQXV01000002">
    <property type="protein sequence ID" value="RRD00635.1"/>
    <property type="molecule type" value="Genomic_DNA"/>
</dbReference>
<evidence type="ECO:0000313" key="4">
    <source>
        <dbReference type="EMBL" id="RRD00635.1"/>
    </source>
</evidence>
<dbReference type="GO" id="GO:0030288">
    <property type="term" value="C:outer membrane-bounded periplasmic space"/>
    <property type="evidence" value="ECO:0007669"/>
    <property type="project" value="TreeGrafter"/>
</dbReference>
<evidence type="ECO:0000256" key="2">
    <source>
        <dbReference type="SAM" id="SignalP"/>
    </source>
</evidence>
<name>A0A3P1SUJ6_9GAMM</name>
<dbReference type="PANTHER" id="PTHR30290">
    <property type="entry name" value="PERIPLASMIC BINDING COMPONENT OF ABC TRANSPORTER"/>
    <property type="match status" value="1"/>
</dbReference>
<feature type="domain" description="Solute-binding protein family 5" evidence="3">
    <location>
        <begin position="103"/>
        <end position="511"/>
    </location>
</feature>
<organism evidence="4 5">
    <name type="scientific">Amphritea balenae</name>
    <dbReference type="NCBI Taxonomy" id="452629"/>
    <lineage>
        <taxon>Bacteria</taxon>
        <taxon>Pseudomonadati</taxon>
        <taxon>Pseudomonadota</taxon>
        <taxon>Gammaproteobacteria</taxon>
        <taxon>Oceanospirillales</taxon>
        <taxon>Oceanospirillaceae</taxon>
        <taxon>Amphritea</taxon>
    </lineage>
</organism>
<dbReference type="CDD" id="cd08497">
    <property type="entry name" value="MbnE-like"/>
    <property type="match status" value="1"/>
</dbReference>
<feature type="signal peptide" evidence="2">
    <location>
        <begin position="1"/>
        <end position="26"/>
    </location>
</feature>
<gene>
    <name evidence="4" type="ORF">EHS89_06005</name>
</gene>
<proteinExistence type="predicted"/>
<accession>A0A3P1SUJ6</accession>
<dbReference type="Pfam" id="PF00496">
    <property type="entry name" value="SBP_bac_5"/>
    <property type="match status" value="1"/>
</dbReference>
<dbReference type="GO" id="GO:0015833">
    <property type="term" value="P:peptide transport"/>
    <property type="evidence" value="ECO:0007669"/>
    <property type="project" value="TreeGrafter"/>
</dbReference>
<evidence type="ECO:0000256" key="1">
    <source>
        <dbReference type="ARBA" id="ARBA00022729"/>
    </source>
</evidence>
<dbReference type="PANTHER" id="PTHR30290:SF64">
    <property type="entry name" value="ABC TRANSPORTER PERIPLASMIC BINDING PROTEIN"/>
    <property type="match status" value="1"/>
</dbReference>
<keyword evidence="5" id="KW-1185">Reference proteome</keyword>
<keyword evidence="1 2" id="KW-0732">Signal</keyword>
<evidence type="ECO:0000259" key="3">
    <source>
        <dbReference type="Pfam" id="PF00496"/>
    </source>
</evidence>
<dbReference type="PIRSF" id="PIRSF002741">
    <property type="entry name" value="MppA"/>
    <property type="match status" value="1"/>
</dbReference>
<dbReference type="Proteomes" id="UP000267535">
    <property type="component" value="Unassembled WGS sequence"/>
</dbReference>
<dbReference type="Gene3D" id="3.10.105.10">
    <property type="entry name" value="Dipeptide-binding Protein, Domain 3"/>
    <property type="match status" value="1"/>
</dbReference>
<dbReference type="AlphaFoldDB" id="A0A3P1SUJ6"/>
<dbReference type="InterPro" id="IPR030678">
    <property type="entry name" value="Peptide/Ni-bd"/>
</dbReference>
<feature type="chain" id="PRO_5018205100" evidence="2">
    <location>
        <begin position="27"/>
        <end position="606"/>
    </location>
</feature>
<sequence>MNFKQLSKSCLASAIFISSLTSPLNAALPEHGIAMHGDLKYPTDFQQFDYVNANAPQGGGVTQAAIGTFDSFNGFIIKGTAADGLGLVYDSLLARAQDEAFSLYGLLAESLEVAEDRSSIIFNLRPEARFSDGQPVTADDVVYSFKLLREQGAPFYKAYYRGIENIEALTPQRVKFSFSSGENKELALIVGEVSILPKHFWENRDFQQPLLEAPLGSGPYTVEKFDSGRQITYRRNPDYWGNDLSVNRGRFNFETISYDYYKDGTVALEAFKGGEYDFREENSSKRWATGYTGAVFDDGKIITQTLQHENPTGMQSFILNNRKSYFSDSRVRQALAYAFDFEWTNKNIFFGAYTRTHSYFSNSEMAATELPTTEEVAILESIRDQVPPEVFNTVYRAPTTKGDGKTRSQLRTALRLLKSAGWNLKDGKLLNAQGEQMSFEILLYSPAFERVVAPFSRNLERMGIIPSVRLVDVSQYINRVRSFDFDIIVSGFGQSSSPGNEQREYWHSSTADQPGSRNMIGIKNPAIDYLVEQVIQAPDREQLVLRTRALDRVLQWNHYVIPQYHINSYRVAYWNKFAFPQIRPKYSLGFDTWWVKPESLKQGLSN</sequence>